<comment type="caution">
    <text evidence="7">The sequence shown here is derived from an EMBL/GenBank/DDBJ whole genome shotgun (WGS) entry which is preliminary data.</text>
</comment>
<dbReference type="Gene3D" id="3.40.50.300">
    <property type="entry name" value="P-loop containing nucleotide triphosphate hydrolases"/>
    <property type="match status" value="1"/>
</dbReference>
<gene>
    <name evidence="7" type="ORF">IPV26_15945</name>
</gene>
<dbReference type="InterPro" id="IPR030679">
    <property type="entry name" value="ABC_ATPase_HisP-typ"/>
</dbReference>
<evidence type="ECO:0000256" key="3">
    <source>
        <dbReference type="ARBA" id="ARBA00022448"/>
    </source>
</evidence>
<keyword evidence="4" id="KW-0547">Nucleotide-binding</keyword>
<evidence type="ECO:0000313" key="8">
    <source>
        <dbReference type="Proteomes" id="UP000718278"/>
    </source>
</evidence>
<keyword evidence="8" id="KW-1185">Reference proteome</keyword>
<dbReference type="InterPro" id="IPR003593">
    <property type="entry name" value="AAA+_ATPase"/>
</dbReference>
<dbReference type="RefSeq" id="WP_207489492.1">
    <property type="nucleotide sequence ID" value="NZ_JADIJS010000003.1"/>
</dbReference>
<evidence type="ECO:0000259" key="6">
    <source>
        <dbReference type="PROSITE" id="PS50893"/>
    </source>
</evidence>
<dbReference type="PANTHER" id="PTHR43166">
    <property type="entry name" value="AMINO ACID IMPORT ATP-BINDING PROTEIN"/>
    <property type="match status" value="1"/>
</dbReference>
<keyword evidence="5 7" id="KW-0067">ATP-binding</keyword>
<dbReference type="PIRSF" id="PIRSF039085">
    <property type="entry name" value="ABC_ATPase_HisP"/>
    <property type="match status" value="1"/>
</dbReference>
<comment type="similarity">
    <text evidence="2">Belongs to the ABC transporter superfamily.</text>
</comment>
<evidence type="ECO:0000256" key="5">
    <source>
        <dbReference type="ARBA" id="ARBA00022840"/>
    </source>
</evidence>
<organism evidence="7 8">
    <name type="scientific">Brucella pituitosa</name>
    <dbReference type="NCBI Taxonomy" id="571256"/>
    <lineage>
        <taxon>Bacteria</taxon>
        <taxon>Pseudomonadati</taxon>
        <taxon>Pseudomonadota</taxon>
        <taxon>Alphaproteobacteria</taxon>
        <taxon>Hyphomicrobiales</taxon>
        <taxon>Brucellaceae</taxon>
        <taxon>Brucella/Ochrobactrum group</taxon>
        <taxon>Brucella</taxon>
    </lineage>
</organism>
<dbReference type="SMART" id="SM00382">
    <property type="entry name" value="AAA"/>
    <property type="match status" value="1"/>
</dbReference>
<keyword evidence="3" id="KW-0813">Transport</keyword>
<feature type="domain" description="ABC transporter" evidence="6">
    <location>
        <begin position="4"/>
        <end position="238"/>
    </location>
</feature>
<dbReference type="PROSITE" id="PS00211">
    <property type="entry name" value="ABC_TRANSPORTER_1"/>
    <property type="match status" value="1"/>
</dbReference>
<dbReference type="CDD" id="cd03262">
    <property type="entry name" value="ABC_HisP_GlnQ"/>
    <property type="match status" value="1"/>
</dbReference>
<evidence type="ECO:0000256" key="2">
    <source>
        <dbReference type="ARBA" id="ARBA00005417"/>
    </source>
</evidence>
<dbReference type="InterPro" id="IPR050086">
    <property type="entry name" value="MetN_ABC_transporter-like"/>
</dbReference>
<protein>
    <submittedName>
        <fullName evidence="7">Amino acid ABC transporter ATP-binding protein</fullName>
    </submittedName>
</protein>
<evidence type="ECO:0000256" key="4">
    <source>
        <dbReference type="ARBA" id="ARBA00022741"/>
    </source>
</evidence>
<evidence type="ECO:0000256" key="1">
    <source>
        <dbReference type="ARBA" id="ARBA00004533"/>
    </source>
</evidence>
<dbReference type="PROSITE" id="PS50893">
    <property type="entry name" value="ABC_TRANSPORTER_2"/>
    <property type="match status" value="1"/>
</dbReference>
<dbReference type="InterPro" id="IPR003439">
    <property type="entry name" value="ABC_transporter-like_ATP-bd"/>
</dbReference>
<reference evidence="7 8" key="1">
    <citation type="submission" date="2020-10" db="EMBL/GenBank/DDBJ databases">
        <title>Genomic characterization of underground lake bacteria from Wind Cave National Park: Insight into the archetypical LuxI/LuxR and identification of LuxR solos.</title>
        <authorList>
            <person name="Wengert P.C."/>
            <person name="Savka M.A."/>
        </authorList>
    </citation>
    <scope>NUCLEOTIDE SEQUENCE [LARGE SCALE GENOMIC DNA]</scope>
    <source>
        <strain evidence="7 8">SD316</strain>
    </source>
</reference>
<name>A0ABS3K2L8_9HYPH</name>
<dbReference type="SUPFAM" id="SSF52540">
    <property type="entry name" value="P-loop containing nucleoside triphosphate hydrolases"/>
    <property type="match status" value="1"/>
</dbReference>
<dbReference type="Pfam" id="PF00005">
    <property type="entry name" value="ABC_tran"/>
    <property type="match status" value="1"/>
</dbReference>
<dbReference type="EMBL" id="JADIJS010000003">
    <property type="protein sequence ID" value="MBO1041161.1"/>
    <property type="molecule type" value="Genomic_DNA"/>
</dbReference>
<accession>A0ABS3K2L8</accession>
<dbReference type="GO" id="GO:0005524">
    <property type="term" value="F:ATP binding"/>
    <property type="evidence" value="ECO:0007669"/>
    <property type="project" value="UniProtKB-KW"/>
</dbReference>
<dbReference type="InterPro" id="IPR017871">
    <property type="entry name" value="ABC_transporter-like_CS"/>
</dbReference>
<sequence length="243" mass="27103">MIAIEMAGVEKFYGEFQVLKSINLKIGVGEKLVVCGPSGSGKSTLIRCINNLEAHQKGQIRVLGVELNDDRRNIASIRKSVGMVFQQFNLFPHLSVLENCTLAQMHVTGRSRREAEATAEELLARVRILDQAKKYPGQLSGGQQQRVAIARSLAMRPRIMLFDEPTSALDPEMVKEVLDVMEELAADGMTMICVTHEMGFARSVADRVIFMDQGRIVEDNAPNLFFDAPSTPRLREFLSQVMH</sequence>
<dbReference type="PANTHER" id="PTHR43166:SF4">
    <property type="entry name" value="PHOSPHONATES IMPORT ATP-BINDING PROTEIN PHNC"/>
    <property type="match status" value="1"/>
</dbReference>
<evidence type="ECO:0000313" key="7">
    <source>
        <dbReference type="EMBL" id="MBO1041161.1"/>
    </source>
</evidence>
<dbReference type="InterPro" id="IPR027417">
    <property type="entry name" value="P-loop_NTPase"/>
</dbReference>
<proteinExistence type="inferred from homology"/>
<dbReference type="Proteomes" id="UP000718278">
    <property type="component" value="Unassembled WGS sequence"/>
</dbReference>
<comment type="subcellular location">
    <subcellularLocation>
        <location evidence="1">Cell inner membrane</location>
    </subcellularLocation>
</comment>